<dbReference type="EMBL" id="BPLF01000003">
    <property type="protein sequence ID" value="GIX64742.1"/>
    <property type="molecule type" value="Genomic_DNA"/>
</dbReference>
<reference evidence="1 2" key="1">
    <citation type="submission" date="2021-06" db="EMBL/GenBank/DDBJ databases">
        <title>Genome sequence of Babesia caballi.</title>
        <authorList>
            <person name="Yamagishi J."/>
            <person name="Kidaka T."/>
            <person name="Ochi A."/>
        </authorList>
    </citation>
    <scope>NUCLEOTIDE SEQUENCE [LARGE SCALE GENOMIC DNA]</scope>
    <source>
        <strain evidence="1">USDA-D6B2</strain>
    </source>
</reference>
<sequence>MHPRCPTAILIVNCQNYTVKLTKVIRFHITSTTPQDPDGERDRSVTQPVHCANFATGNTALGNHNITTSRQKGADKAAKAAEVKAVGATGKGGEARVAGEGGGCGAGRVDRVEGRERGESVDETASFKIFLRYDG</sequence>
<comment type="caution">
    <text evidence="1">The sequence shown here is derived from an EMBL/GenBank/DDBJ whole genome shotgun (WGS) entry which is preliminary data.</text>
</comment>
<proteinExistence type="predicted"/>
<organism evidence="1 2">
    <name type="scientific">Babesia caballi</name>
    <dbReference type="NCBI Taxonomy" id="5871"/>
    <lineage>
        <taxon>Eukaryota</taxon>
        <taxon>Sar</taxon>
        <taxon>Alveolata</taxon>
        <taxon>Apicomplexa</taxon>
        <taxon>Aconoidasida</taxon>
        <taxon>Piroplasmida</taxon>
        <taxon>Babesiidae</taxon>
        <taxon>Babesia</taxon>
    </lineage>
</organism>
<accession>A0AAV4LY49</accession>
<gene>
    <name evidence="1" type="ORF">BcabD6B2_41770</name>
</gene>
<evidence type="ECO:0000313" key="1">
    <source>
        <dbReference type="EMBL" id="GIX64742.1"/>
    </source>
</evidence>
<dbReference type="AlphaFoldDB" id="A0AAV4LY49"/>
<dbReference type="Proteomes" id="UP001497744">
    <property type="component" value="Unassembled WGS sequence"/>
</dbReference>
<keyword evidence="2" id="KW-1185">Reference proteome</keyword>
<dbReference type="RefSeq" id="XP_067716811.1">
    <property type="nucleotide sequence ID" value="XM_067860710.1"/>
</dbReference>
<name>A0AAV4LY49_BABCB</name>
<protein>
    <submittedName>
        <fullName evidence="1">Uncharacterized protein</fullName>
    </submittedName>
</protein>
<evidence type="ECO:0000313" key="2">
    <source>
        <dbReference type="Proteomes" id="UP001497744"/>
    </source>
</evidence>
<dbReference type="GeneID" id="94196223"/>